<organism evidence="1 2">
    <name type="scientific">Araneus ventricosus</name>
    <name type="common">Orbweaver spider</name>
    <name type="synonym">Epeira ventricosa</name>
    <dbReference type="NCBI Taxonomy" id="182803"/>
    <lineage>
        <taxon>Eukaryota</taxon>
        <taxon>Metazoa</taxon>
        <taxon>Ecdysozoa</taxon>
        <taxon>Arthropoda</taxon>
        <taxon>Chelicerata</taxon>
        <taxon>Arachnida</taxon>
        <taxon>Araneae</taxon>
        <taxon>Araneomorphae</taxon>
        <taxon>Entelegynae</taxon>
        <taxon>Araneoidea</taxon>
        <taxon>Araneidae</taxon>
        <taxon>Araneus</taxon>
    </lineage>
</organism>
<gene>
    <name evidence="1" type="ORF">AVEN_159163_1</name>
</gene>
<comment type="caution">
    <text evidence="1">The sequence shown here is derived from an EMBL/GenBank/DDBJ whole genome shotgun (WGS) entry which is preliminary data.</text>
</comment>
<protein>
    <submittedName>
        <fullName evidence="1">Uncharacterized protein</fullName>
    </submittedName>
</protein>
<evidence type="ECO:0000313" key="1">
    <source>
        <dbReference type="EMBL" id="GBN13302.1"/>
    </source>
</evidence>
<name>A0A4Y2LF92_ARAVE</name>
<proteinExistence type="predicted"/>
<keyword evidence="2" id="KW-1185">Reference proteome</keyword>
<dbReference type="Proteomes" id="UP000499080">
    <property type="component" value="Unassembled WGS sequence"/>
</dbReference>
<dbReference type="AlphaFoldDB" id="A0A4Y2LF92"/>
<accession>A0A4Y2LF92</accession>
<sequence>MDISYNRVLNLKPYGPETRTLPPNPTFYFDITYTGCPETTSNDAHISEQRYRKIRQRSTVDARYNDPLRPTAKGLYNEWSL</sequence>
<reference evidence="1 2" key="1">
    <citation type="journal article" date="2019" name="Sci. Rep.">
        <title>Orb-weaving spider Araneus ventricosus genome elucidates the spidroin gene catalogue.</title>
        <authorList>
            <person name="Kono N."/>
            <person name="Nakamura H."/>
            <person name="Ohtoshi R."/>
            <person name="Moran D.A.P."/>
            <person name="Shinohara A."/>
            <person name="Yoshida Y."/>
            <person name="Fujiwara M."/>
            <person name="Mori M."/>
            <person name="Tomita M."/>
            <person name="Arakawa K."/>
        </authorList>
    </citation>
    <scope>NUCLEOTIDE SEQUENCE [LARGE SCALE GENOMIC DNA]</scope>
</reference>
<dbReference type="EMBL" id="BGPR01005768">
    <property type="protein sequence ID" value="GBN13302.1"/>
    <property type="molecule type" value="Genomic_DNA"/>
</dbReference>
<evidence type="ECO:0000313" key="2">
    <source>
        <dbReference type="Proteomes" id="UP000499080"/>
    </source>
</evidence>